<keyword evidence="3" id="KW-1185">Reference proteome</keyword>
<dbReference type="EMBL" id="JADNRY010000313">
    <property type="protein sequence ID" value="KAF9059280.1"/>
    <property type="molecule type" value="Genomic_DNA"/>
</dbReference>
<name>A0A9P5TXB0_9AGAR</name>
<evidence type="ECO:0000313" key="3">
    <source>
        <dbReference type="Proteomes" id="UP000772434"/>
    </source>
</evidence>
<feature type="compositionally biased region" description="Basic and acidic residues" evidence="1">
    <location>
        <begin position="16"/>
        <end position="26"/>
    </location>
</feature>
<reference evidence="2" key="1">
    <citation type="submission" date="2020-11" db="EMBL/GenBank/DDBJ databases">
        <authorList>
            <consortium name="DOE Joint Genome Institute"/>
            <person name="Ahrendt S."/>
            <person name="Riley R."/>
            <person name="Andreopoulos W."/>
            <person name="Labutti K."/>
            <person name="Pangilinan J."/>
            <person name="Ruiz-Duenas F.J."/>
            <person name="Barrasa J.M."/>
            <person name="Sanchez-Garcia M."/>
            <person name="Camarero S."/>
            <person name="Miyauchi S."/>
            <person name="Serrano A."/>
            <person name="Linde D."/>
            <person name="Babiker R."/>
            <person name="Drula E."/>
            <person name="Ayuso-Fernandez I."/>
            <person name="Pacheco R."/>
            <person name="Padilla G."/>
            <person name="Ferreira P."/>
            <person name="Barriuso J."/>
            <person name="Kellner H."/>
            <person name="Castanera R."/>
            <person name="Alfaro M."/>
            <person name="Ramirez L."/>
            <person name="Pisabarro A.G."/>
            <person name="Kuo A."/>
            <person name="Tritt A."/>
            <person name="Lipzen A."/>
            <person name="He G."/>
            <person name="Yan M."/>
            <person name="Ng V."/>
            <person name="Cullen D."/>
            <person name="Martin F."/>
            <person name="Rosso M.-N."/>
            <person name="Henrissat B."/>
            <person name="Hibbett D."/>
            <person name="Martinez A.T."/>
            <person name="Grigoriev I.V."/>
        </authorList>
    </citation>
    <scope>NUCLEOTIDE SEQUENCE</scope>
    <source>
        <strain evidence="2">AH 40177</strain>
    </source>
</reference>
<feature type="region of interest" description="Disordered" evidence="1">
    <location>
        <begin position="1"/>
        <end position="26"/>
    </location>
</feature>
<proteinExistence type="predicted"/>
<dbReference type="Proteomes" id="UP000772434">
    <property type="component" value="Unassembled WGS sequence"/>
</dbReference>
<dbReference type="OrthoDB" id="3260206at2759"/>
<evidence type="ECO:0000313" key="2">
    <source>
        <dbReference type="EMBL" id="KAF9059280.1"/>
    </source>
</evidence>
<dbReference type="AlphaFoldDB" id="A0A9P5TXB0"/>
<organism evidence="2 3">
    <name type="scientific">Rhodocollybia butyracea</name>
    <dbReference type="NCBI Taxonomy" id="206335"/>
    <lineage>
        <taxon>Eukaryota</taxon>
        <taxon>Fungi</taxon>
        <taxon>Dikarya</taxon>
        <taxon>Basidiomycota</taxon>
        <taxon>Agaricomycotina</taxon>
        <taxon>Agaricomycetes</taxon>
        <taxon>Agaricomycetidae</taxon>
        <taxon>Agaricales</taxon>
        <taxon>Marasmiineae</taxon>
        <taxon>Omphalotaceae</taxon>
        <taxon>Rhodocollybia</taxon>
    </lineage>
</organism>
<sequence length="174" mass="20831">MISSAEDVYASWPRPDPSKSRIKPEEIAGCPTEKELPEEYRYNIRRRMLDPEYTRPRKLFYGFGVDIQDFLNYHRGNKLPLPPPMERRAQVWDHIMDEVMDDLSARCNFELRCILPLSPDYNYVISLYDSWYISVQELDDDEEEDVVRIIKERFGSPVTKQNPRWFFPFVKDQD</sequence>
<gene>
    <name evidence="2" type="ORF">BDP27DRAFT_1341779</name>
</gene>
<protein>
    <submittedName>
        <fullName evidence="2">Uncharacterized protein</fullName>
    </submittedName>
</protein>
<accession>A0A9P5TXB0</accession>
<evidence type="ECO:0000256" key="1">
    <source>
        <dbReference type="SAM" id="MobiDB-lite"/>
    </source>
</evidence>
<comment type="caution">
    <text evidence="2">The sequence shown here is derived from an EMBL/GenBank/DDBJ whole genome shotgun (WGS) entry which is preliminary data.</text>
</comment>